<keyword evidence="3" id="KW-0807">Transducer</keyword>
<dbReference type="SUPFAM" id="SSF58104">
    <property type="entry name" value="Methyl-accepting chemotaxis protein (MCP) signaling domain"/>
    <property type="match status" value="1"/>
</dbReference>
<evidence type="ECO:0000256" key="2">
    <source>
        <dbReference type="ARBA" id="ARBA00029447"/>
    </source>
</evidence>
<dbReference type="PRINTS" id="PR00260">
    <property type="entry name" value="CHEMTRNSDUCR"/>
</dbReference>
<dbReference type="PANTHER" id="PTHR43531">
    <property type="entry name" value="PROTEIN ICFG"/>
    <property type="match status" value="1"/>
</dbReference>
<evidence type="ECO:0000313" key="5">
    <source>
        <dbReference type="EMBL" id="NNJ28223.1"/>
    </source>
</evidence>
<dbReference type="PROSITE" id="PS50111">
    <property type="entry name" value="CHEMOTAXIS_TRANSDUC_2"/>
    <property type="match status" value="1"/>
</dbReference>
<dbReference type="InterPro" id="IPR051310">
    <property type="entry name" value="MCP_chemotaxis"/>
</dbReference>
<dbReference type="Proteomes" id="UP000539052">
    <property type="component" value="Unassembled WGS sequence"/>
</dbReference>
<evidence type="ECO:0000259" key="4">
    <source>
        <dbReference type="PROSITE" id="PS50111"/>
    </source>
</evidence>
<reference evidence="5 6" key="1">
    <citation type="submission" date="2020-03" db="EMBL/GenBank/DDBJ databases">
        <title>Genome Sequence of industrial isolate, B5A.</title>
        <authorList>
            <person name="Sharma S."/>
            <person name="Patil P.B."/>
            <person name="Korpole S."/>
        </authorList>
    </citation>
    <scope>NUCLEOTIDE SEQUENCE [LARGE SCALE GENOMIC DNA]</scope>
    <source>
        <strain evidence="5 6">PI-S10-B5A</strain>
    </source>
</reference>
<evidence type="ECO:0000256" key="3">
    <source>
        <dbReference type="PROSITE-ProRule" id="PRU00284"/>
    </source>
</evidence>
<organism evidence="5 6">
    <name type="scientific">Lacrimispora defluvii</name>
    <dbReference type="NCBI Taxonomy" id="2719233"/>
    <lineage>
        <taxon>Bacteria</taxon>
        <taxon>Bacillati</taxon>
        <taxon>Bacillota</taxon>
        <taxon>Clostridia</taxon>
        <taxon>Lachnospirales</taxon>
        <taxon>Lachnospiraceae</taxon>
        <taxon>Lacrimispora</taxon>
    </lineage>
</organism>
<proteinExistence type="inferred from homology"/>
<comment type="caution">
    <text evidence="5">The sequence shown here is derived from an EMBL/GenBank/DDBJ whole genome shotgun (WGS) entry which is preliminary data.</text>
</comment>
<keyword evidence="6" id="KW-1185">Reference proteome</keyword>
<sequence length="133" mass="14557">MLLSYFTEIMRAFHCPAVVADEVRNLAAKSAEATKQSIQLIIDSTEKVTGGIEIASKLETIHLEITQKNEEVNDLIVQIDTTTAVQAKTILRITEGHEQISTVVQTNATTSEESSASSEELSAQATILREKIQ</sequence>
<dbReference type="Gene3D" id="1.10.287.950">
    <property type="entry name" value="Methyl-accepting chemotaxis protein"/>
    <property type="match status" value="1"/>
</dbReference>
<name>A0ABX1VPT4_9FIRM</name>
<dbReference type="PANTHER" id="PTHR43531:SF11">
    <property type="entry name" value="METHYL-ACCEPTING CHEMOTAXIS PROTEIN 3"/>
    <property type="match status" value="1"/>
</dbReference>
<keyword evidence="1" id="KW-0145">Chemotaxis</keyword>
<evidence type="ECO:0000256" key="1">
    <source>
        <dbReference type="ARBA" id="ARBA00022500"/>
    </source>
</evidence>
<comment type="similarity">
    <text evidence="2">Belongs to the methyl-accepting chemotaxis (MCP) protein family.</text>
</comment>
<accession>A0ABX1VPT4</accession>
<dbReference type="RefSeq" id="WP_170819605.1">
    <property type="nucleotide sequence ID" value="NZ_JAAOXG010000001.1"/>
</dbReference>
<protein>
    <recommendedName>
        <fullName evidence="4">Methyl-accepting transducer domain-containing protein</fullName>
    </recommendedName>
</protein>
<evidence type="ECO:0000313" key="6">
    <source>
        <dbReference type="Proteomes" id="UP000539052"/>
    </source>
</evidence>
<dbReference type="InterPro" id="IPR004090">
    <property type="entry name" value="Chemotax_Me-accpt_rcpt"/>
</dbReference>
<feature type="domain" description="Methyl-accepting transducer" evidence="4">
    <location>
        <begin position="1"/>
        <end position="122"/>
    </location>
</feature>
<dbReference type="InterPro" id="IPR004089">
    <property type="entry name" value="MCPsignal_dom"/>
</dbReference>
<dbReference type="EMBL" id="JAAOXG010000001">
    <property type="protein sequence ID" value="NNJ28223.1"/>
    <property type="molecule type" value="Genomic_DNA"/>
</dbReference>
<gene>
    <name evidence="5" type="ORF">G9470_00210</name>
</gene>